<dbReference type="InterPro" id="IPR034193">
    <property type="entry name" value="PCSK9_ProteinaseK-like"/>
</dbReference>
<dbReference type="Pfam" id="PF01483">
    <property type="entry name" value="P_proprotein"/>
    <property type="match status" value="1"/>
</dbReference>
<dbReference type="Pfam" id="PF00082">
    <property type="entry name" value="Peptidase_S8"/>
    <property type="match status" value="1"/>
</dbReference>
<dbReference type="PANTHER" id="PTHR43806">
    <property type="entry name" value="PEPTIDASE S8"/>
    <property type="match status" value="1"/>
</dbReference>
<reference evidence="10" key="1">
    <citation type="submission" date="2021-04" db="EMBL/GenBank/DDBJ databases">
        <authorList>
            <person name="Hartkoorn R.C."/>
            <person name="Beaudoing E."/>
            <person name="Hot D."/>
        </authorList>
    </citation>
    <scope>NUCLEOTIDE SEQUENCE</scope>
    <source>
        <strain evidence="10">NRRL B-16292</strain>
    </source>
</reference>
<keyword evidence="3 5" id="KW-0378">Hydrolase</keyword>
<dbReference type="Pfam" id="PF05922">
    <property type="entry name" value="Inhibitor_I9"/>
    <property type="match status" value="1"/>
</dbReference>
<dbReference type="PROSITE" id="PS51892">
    <property type="entry name" value="SUBTILASE"/>
    <property type="match status" value="1"/>
</dbReference>
<evidence type="ECO:0000256" key="8">
    <source>
        <dbReference type="SAM" id="SignalP"/>
    </source>
</evidence>
<dbReference type="InterPro" id="IPR002884">
    <property type="entry name" value="P_dom"/>
</dbReference>
<dbReference type="InterPro" id="IPR050131">
    <property type="entry name" value="Peptidase_S8_subtilisin-like"/>
</dbReference>
<dbReference type="SUPFAM" id="SSF49785">
    <property type="entry name" value="Galactose-binding domain-like"/>
    <property type="match status" value="1"/>
</dbReference>
<feature type="active site" description="Charge relay system" evidence="5">
    <location>
        <position position="155"/>
    </location>
</feature>
<dbReference type="EMBL" id="CP073720">
    <property type="protein sequence ID" value="UWP81471.1"/>
    <property type="molecule type" value="Genomic_DNA"/>
</dbReference>
<dbReference type="PROSITE" id="PS51829">
    <property type="entry name" value="P_HOMO_B"/>
    <property type="match status" value="1"/>
</dbReference>
<dbReference type="PRINTS" id="PR00723">
    <property type="entry name" value="SUBTILISIN"/>
</dbReference>
<keyword evidence="11" id="KW-1185">Reference proteome</keyword>
<evidence type="ECO:0000256" key="7">
    <source>
        <dbReference type="SAM" id="MobiDB-lite"/>
    </source>
</evidence>
<feature type="compositionally biased region" description="Pro residues" evidence="7">
    <location>
        <begin position="404"/>
        <end position="423"/>
    </location>
</feature>
<evidence type="ECO:0000256" key="4">
    <source>
        <dbReference type="ARBA" id="ARBA00022825"/>
    </source>
</evidence>
<evidence type="ECO:0000259" key="9">
    <source>
        <dbReference type="PROSITE" id="PS51829"/>
    </source>
</evidence>
<dbReference type="PANTHER" id="PTHR43806:SF11">
    <property type="entry name" value="CEREVISIN-RELATED"/>
    <property type="match status" value="1"/>
</dbReference>
<evidence type="ECO:0000313" key="10">
    <source>
        <dbReference type="EMBL" id="UWP81471.1"/>
    </source>
</evidence>
<dbReference type="Gene3D" id="3.30.70.80">
    <property type="entry name" value="Peptidase S8 propeptide/proteinase inhibitor I9"/>
    <property type="match status" value="1"/>
</dbReference>
<dbReference type="InterPro" id="IPR010259">
    <property type="entry name" value="S8pro/Inhibitor_I9"/>
</dbReference>
<evidence type="ECO:0000256" key="1">
    <source>
        <dbReference type="ARBA" id="ARBA00011073"/>
    </source>
</evidence>
<name>A0ABY5VWI1_9ACTN</name>
<accession>A0ABY5VWI1</accession>
<dbReference type="RefSeq" id="WP_259859236.1">
    <property type="nucleotide sequence ID" value="NZ_BAAAST010000002.1"/>
</dbReference>
<dbReference type="PROSITE" id="PS00137">
    <property type="entry name" value="SUBTILASE_HIS"/>
    <property type="match status" value="1"/>
</dbReference>
<dbReference type="PROSITE" id="PS00138">
    <property type="entry name" value="SUBTILASE_SER"/>
    <property type="match status" value="1"/>
</dbReference>
<proteinExistence type="inferred from homology"/>
<dbReference type="InterPro" id="IPR037045">
    <property type="entry name" value="S8pro/Inhibitor_I9_sf"/>
</dbReference>
<comment type="similarity">
    <text evidence="1 5 6">Belongs to the peptidase S8 family.</text>
</comment>
<feature type="chain" id="PRO_5047194244" evidence="8">
    <location>
        <begin position="29"/>
        <end position="541"/>
    </location>
</feature>
<keyword evidence="4 5" id="KW-0720">Serine protease</keyword>
<dbReference type="Proteomes" id="UP001059617">
    <property type="component" value="Chromosome"/>
</dbReference>
<dbReference type="InterPro" id="IPR000209">
    <property type="entry name" value="Peptidase_S8/S53_dom"/>
</dbReference>
<dbReference type="PROSITE" id="PS00136">
    <property type="entry name" value="SUBTILASE_ASP"/>
    <property type="match status" value="1"/>
</dbReference>
<keyword evidence="2 5" id="KW-0645">Protease</keyword>
<dbReference type="Gene3D" id="2.60.120.260">
    <property type="entry name" value="Galactose-binding domain-like"/>
    <property type="match status" value="1"/>
</dbReference>
<sequence>MIKNTARLAVTGLVFTTAAAAAATFSFAAAGSAAPAEGVVQGAGAAGALQDRYIVVLKDGSSVSSDALAGKVGGKVRARYDSAVRGFSGQMSAAAARRLAADPAVAYVEQDRVVSVEATQANATWGLDRIDQQALPLNGSYTYGPASNVTAYVIDTGIRFTHTEFGGRAKSGYDFVDNDADASDCQGHGTHVAGTVGGATYGVAKDVKLVGVRVLDCKGNGSYSQIIAGVDWVTKNAVKPAVANMSLGGSAGTTLDNAVKRSITAGITYAVAGGNDSANACSKSPARLPEAITVGATDTKDTRAGFSNFGSCLDIFAPGVNITSSANSSNTGTQKMSGTSMATPHVAGAAALYLAAHPDATPAEVRDALVNGAVTGAVKSPGSGSPNKLLYTGSFDSGTETPTTPDPTTPDPTTPAPTTPAPTTPAACAPVTNGSAIFIADRATVTSKIVVANCTGNAAKTSTVKVSVRHTDRGDLRVDLIAPDGTAYKLKSSTSGDNVANLDATYTVDLSTKARNGTWTLQVKDVFAGDTGTLKNWTLTV</sequence>
<feature type="region of interest" description="Disordered" evidence="7">
    <location>
        <begin position="376"/>
        <end position="427"/>
    </location>
</feature>
<dbReference type="InterPro" id="IPR015500">
    <property type="entry name" value="Peptidase_S8_subtilisin-rel"/>
</dbReference>
<feature type="active site" description="Charge relay system" evidence="5">
    <location>
        <position position="340"/>
    </location>
</feature>
<dbReference type="InterPro" id="IPR023827">
    <property type="entry name" value="Peptidase_S8_Asp-AS"/>
</dbReference>
<evidence type="ECO:0000256" key="3">
    <source>
        <dbReference type="ARBA" id="ARBA00022801"/>
    </source>
</evidence>
<dbReference type="CDD" id="cd04077">
    <property type="entry name" value="Peptidases_S8_PCSK9_ProteinaseK_like"/>
    <property type="match status" value="1"/>
</dbReference>
<evidence type="ECO:0000313" key="11">
    <source>
        <dbReference type="Proteomes" id="UP001059617"/>
    </source>
</evidence>
<dbReference type="Gene3D" id="3.40.50.200">
    <property type="entry name" value="Peptidase S8/S53 domain"/>
    <property type="match status" value="1"/>
</dbReference>
<gene>
    <name evidence="10" type="ORF">Dfulv_41195</name>
</gene>
<evidence type="ECO:0000256" key="6">
    <source>
        <dbReference type="RuleBase" id="RU003355"/>
    </source>
</evidence>
<feature type="signal peptide" evidence="8">
    <location>
        <begin position="1"/>
        <end position="28"/>
    </location>
</feature>
<dbReference type="InterPro" id="IPR036852">
    <property type="entry name" value="Peptidase_S8/S53_dom_sf"/>
</dbReference>
<organism evidence="10 11">
    <name type="scientific">Dactylosporangium fulvum</name>
    <dbReference type="NCBI Taxonomy" id="53359"/>
    <lineage>
        <taxon>Bacteria</taxon>
        <taxon>Bacillati</taxon>
        <taxon>Actinomycetota</taxon>
        <taxon>Actinomycetes</taxon>
        <taxon>Micromonosporales</taxon>
        <taxon>Micromonosporaceae</taxon>
        <taxon>Dactylosporangium</taxon>
    </lineage>
</organism>
<dbReference type="InterPro" id="IPR008979">
    <property type="entry name" value="Galactose-bd-like_sf"/>
</dbReference>
<keyword evidence="8" id="KW-0732">Signal</keyword>
<reference evidence="10" key="2">
    <citation type="submission" date="2022-09" db="EMBL/GenBank/DDBJ databases">
        <title>Biosynthetic gene clusters of Dactylosporangioum fulvum.</title>
        <authorList>
            <person name="Caradec T."/>
        </authorList>
    </citation>
    <scope>NUCLEOTIDE SEQUENCE</scope>
    <source>
        <strain evidence="10">NRRL B-16292</strain>
    </source>
</reference>
<dbReference type="InterPro" id="IPR022398">
    <property type="entry name" value="Peptidase_S8_His-AS"/>
</dbReference>
<dbReference type="SUPFAM" id="SSF54897">
    <property type="entry name" value="Protease propeptides/inhibitors"/>
    <property type="match status" value="1"/>
</dbReference>
<evidence type="ECO:0000256" key="2">
    <source>
        <dbReference type="ARBA" id="ARBA00022670"/>
    </source>
</evidence>
<dbReference type="SUPFAM" id="SSF52743">
    <property type="entry name" value="Subtilisin-like"/>
    <property type="match status" value="1"/>
</dbReference>
<dbReference type="InterPro" id="IPR023828">
    <property type="entry name" value="Peptidase_S8_Ser-AS"/>
</dbReference>
<feature type="active site" description="Charge relay system" evidence="5">
    <location>
        <position position="188"/>
    </location>
</feature>
<protein>
    <submittedName>
        <fullName evidence="10">S8 family peptidase</fullName>
    </submittedName>
</protein>
<feature type="domain" description="P/Homo B" evidence="9">
    <location>
        <begin position="423"/>
        <end position="541"/>
    </location>
</feature>
<evidence type="ECO:0000256" key="5">
    <source>
        <dbReference type="PROSITE-ProRule" id="PRU01240"/>
    </source>
</evidence>